<dbReference type="PANTHER" id="PTHR24346:SF82">
    <property type="entry name" value="KP78A-RELATED"/>
    <property type="match status" value="1"/>
</dbReference>
<feature type="non-terminal residue" evidence="9">
    <location>
        <position position="1"/>
    </location>
</feature>
<dbReference type="Gene3D" id="1.10.510.10">
    <property type="entry name" value="Transferase(Phosphotransferase) domain 1"/>
    <property type="match status" value="1"/>
</dbReference>
<dbReference type="GO" id="GO:0005737">
    <property type="term" value="C:cytoplasm"/>
    <property type="evidence" value="ECO:0007669"/>
    <property type="project" value="TreeGrafter"/>
</dbReference>
<name>A0A9P6LWZ1_9FUNG</name>
<accession>A0A9P6LWZ1</accession>
<dbReference type="AlphaFoldDB" id="A0A9P6LWZ1"/>
<evidence type="ECO:0000256" key="2">
    <source>
        <dbReference type="ARBA" id="ARBA00022527"/>
    </source>
</evidence>
<evidence type="ECO:0000313" key="9">
    <source>
        <dbReference type="EMBL" id="KAF9947340.1"/>
    </source>
</evidence>
<feature type="compositionally biased region" description="Gly residues" evidence="7">
    <location>
        <begin position="15"/>
        <end position="35"/>
    </location>
</feature>
<dbReference type="Proteomes" id="UP000749646">
    <property type="component" value="Unassembled WGS sequence"/>
</dbReference>
<evidence type="ECO:0000256" key="7">
    <source>
        <dbReference type="SAM" id="MobiDB-lite"/>
    </source>
</evidence>
<evidence type="ECO:0000256" key="4">
    <source>
        <dbReference type="ARBA" id="ARBA00022741"/>
    </source>
</evidence>
<keyword evidence="3" id="KW-0808">Transferase</keyword>
<protein>
    <submittedName>
        <fullName evidence="9">NUAK SNF1-like kinase 2</fullName>
    </submittedName>
</protein>
<dbReference type="Pfam" id="PF00069">
    <property type="entry name" value="Pkinase"/>
    <property type="match status" value="1"/>
</dbReference>
<dbReference type="InterPro" id="IPR000719">
    <property type="entry name" value="Prot_kinase_dom"/>
</dbReference>
<evidence type="ECO:0000256" key="5">
    <source>
        <dbReference type="ARBA" id="ARBA00022777"/>
    </source>
</evidence>
<organism evidence="9 10">
    <name type="scientific">Modicella reniformis</name>
    <dbReference type="NCBI Taxonomy" id="1440133"/>
    <lineage>
        <taxon>Eukaryota</taxon>
        <taxon>Fungi</taxon>
        <taxon>Fungi incertae sedis</taxon>
        <taxon>Mucoromycota</taxon>
        <taxon>Mortierellomycotina</taxon>
        <taxon>Mortierellomycetes</taxon>
        <taxon>Mortierellales</taxon>
        <taxon>Mortierellaceae</taxon>
        <taxon>Modicella</taxon>
    </lineage>
</organism>
<dbReference type="PROSITE" id="PS50011">
    <property type="entry name" value="PROTEIN_KINASE_DOM"/>
    <property type="match status" value="1"/>
</dbReference>
<dbReference type="PANTHER" id="PTHR24346">
    <property type="entry name" value="MAP/MICROTUBULE AFFINITY-REGULATING KINASE"/>
    <property type="match status" value="1"/>
</dbReference>
<feature type="domain" description="Protein kinase" evidence="8">
    <location>
        <begin position="544"/>
        <end position="813"/>
    </location>
</feature>
<dbReference type="SMART" id="SM00220">
    <property type="entry name" value="S_TKc"/>
    <property type="match status" value="1"/>
</dbReference>
<evidence type="ECO:0000256" key="1">
    <source>
        <dbReference type="ARBA" id="ARBA00010791"/>
    </source>
</evidence>
<evidence type="ECO:0000313" key="10">
    <source>
        <dbReference type="Proteomes" id="UP000749646"/>
    </source>
</evidence>
<keyword evidence="10" id="KW-1185">Reference proteome</keyword>
<feature type="region of interest" description="Disordered" evidence="7">
    <location>
        <begin position="1"/>
        <end position="136"/>
    </location>
</feature>
<keyword evidence="6" id="KW-0067">ATP-binding</keyword>
<dbReference type="EMBL" id="JAAAHW010007584">
    <property type="protein sequence ID" value="KAF9947340.1"/>
    <property type="molecule type" value="Genomic_DNA"/>
</dbReference>
<reference evidence="9" key="1">
    <citation type="journal article" date="2020" name="Fungal Divers.">
        <title>Resolving the Mortierellaceae phylogeny through synthesis of multi-gene phylogenetics and phylogenomics.</title>
        <authorList>
            <person name="Vandepol N."/>
            <person name="Liber J."/>
            <person name="Desiro A."/>
            <person name="Na H."/>
            <person name="Kennedy M."/>
            <person name="Barry K."/>
            <person name="Grigoriev I.V."/>
            <person name="Miller A.N."/>
            <person name="O'Donnell K."/>
            <person name="Stajich J.E."/>
            <person name="Bonito G."/>
        </authorList>
    </citation>
    <scope>NUCLEOTIDE SEQUENCE</scope>
    <source>
        <strain evidence="9">MES-2147</strain>
    </source>
</reference>
<dbReference type="GO" id="GO:0035556">
    <property type="term" value="P:intracellular signal transduction"/>
    <property type="evidence" value="ECO:0007669"/>
    <property type="project" value="TreeGrafter"/>
</dbReference>
<dbReference type="GO" id="GO:0005524">
    <property type="term" value="F:ATP binding"/>
    <property type="evidence" value="ECO:0007669"/>
    <property type="project" value="UniProtKB-KW"/>
</dbReference>
<keyword evidence="4" id="KW-0547">Nucleotide-binding</keyword>
<sequence>GVPHVGVPTNNPGGVLPGGGVGGYNPDGGGPGGSTGSPSGEFSSQHVRPGGSHHVPIPIPIPIPVGFGSDDSKKPSSPGGYIPRGGPSTDDLSKQPSGPRGTYVPRGGPSTDNLSNLNSGSGSSRPTTPDNKDSHVNKGLLVGIAAMGAALIGKNRKESVDVTKTGKTTVIATKTGSGGRTVTTERDETGKVRHVLTGIAVGTTAVRVIAERTDNGEEILIPVDDPEGEEREVIEERDANGKLIRYLIRNRLVVTTTTAIRIDTERISTGELRHVIVGNYGGNAIRVFTDRNSTTREIIRMTPTDDETGELRHVTTERTDSGIRYIVGEVISKHTITQMVLGPRIRSERTSNGGIRYVIIDQYNGNAIRTKFERDEKTGEHVHIPVKESEGELRHVTEERNESGEIIKVIGTVITGNVTTTTRIVSGMVPEDTTSTQVRIVAEKDGDVTNYYHVTNGPDGQEEVRTLVEPTEDGGFRIPGGPLIVSAGAIGNQLLTTRGRSSTLTPSEQSANKTQITLKLSIMRYERADAQTAVPSAAVDTVVFSKFRILAPGEVDVDDTAHSHAEEVKAPSARRTIKWMKTEAHWKREAGMLQHLKSDRYIADLYTLYSLPAFAEYRYVSIMGSFSRTLDSYMKTEQLSLVQIRQLTASLSDALHWCHEHHVVHLNIRPASFYLDGVLGQDATDGNGQLVWKLWNFGHARFVGETVDTSVTTVTYAAPEILNGRKKHDANVLATVSMDRWSLGLILYELHARKAYFSSGAFAEFQLTQDEGARFEPALDTIREEDARQAIRGLLEADPERRYTHENLRDVYFGRN</sequence>
<comment type="caution">
    <text evidence="9">The sequence shown here is derived from an EMBL/GenBank/DDBJ whole genome shotgun (WGS) entry which is preliminary data.</text>
</comment>
<feature type="compositionally biased region" description="Low complexity" evidence="7">
    <location>
        <begin position="113"/>
        <end position="124"/>
    </location>
</feature>
<dbReference type="GO" id="GO:0004674">
    <property type="term" value="F:protein serine/threonine kinase activity"/>
    <property type="evidence" value="ECO:0007669"/>
    <property type="project" value="UniProtKB-KW"/>
</dbReference>
<evidence type="ECO:0000256" key="6">
    <source>
        <dbReference type="ARBA" id="ARBA00022840"/>
    </source>
</evidence>
<proteinExistence type="inferred from homology"/>
<comment type="similarity">
    <text evidence="1">Belongs to the protein kinase superfamily. CAMK Ser/Thr protein kinase family. NIM1 subfamily.</text>
</comment>
<evidence type="ECO:0000256" key="3">
    <source>
        <dbReference type="ARBA" id="ARBA00022679"/>
    </source>
</evidence>
<dbReference type="OrthoDB" id="45365at2759"/>
<evidence type="ECO:0000259" key="8">
    <source>
        <dbReference type="PROSITE" id="PS50011"/>
    </source>
</evidence>
<gene>
    <name evidence="9" type="primary">NUAK2</name>
    <name evidence="9" type="ORF">BGZ65_008885</name>
</gene>
<keyword evidence="5 9" id="KW-0418">Kinase</keyword>
<keyword evidence="2" id="KW-0723">Serine/threonine-protein kinase</keyword>
<dbReference type="InterPro" id="IPR011009">
    <property type="entry name" value="Kinase-like_dom_sf"/>
</dbReference>
<dbReference type="SUPFAM" id="SSF56112">
    <property type="entry name" value="Protein kinase-like (PK-like)"/>
    <property type="match status" value="1"/>
</dbReference>
<feature type="compositionally biased region" description="Low complexity" evidence="7">
    <location>
        <begin position="1"/>
        <end position="14"/>
    </location>
</feature>